<dbReference type="Pfam" id="PF12520">
    <property type="entry name" value="DUF3723"/>
    <property type="match status" value="2"/>
</dbReference>
<dbReference type="InterPro" id="IPR022198">
    <property type="entry name" value="DUF3723"/>
</dbReference>
<dbReference type="Proteomes" id="UP000184255">
    <property type="component" value="Unassembled WGS sequence"/>
</dbReference>
<keyword evidence="2" id="KW-1185">Reference proteome</keyword>
<name>A0A1L7UBL8_FUSMA</name>
<accession>A0A1L7UBL8</accession>
<dbReference type="VEuPathDB" id="FungiDB:FMAN_14226"/>
<evidence type="ECO:0000313" key="2">
    <source>
        <dbReference type="Proteomes" id="UP000184255"/>
    </source>
</evidence>
<proteinExistence type="predicted"/>
<protein>
    <submittedName>
        <fullName evidence="1">Uncharacterized protein</fullName>
    </submittedName>
</protein>
<dbReference type="GeneID" id="65093475"/>
<dbReference type="EMBL" id="FCQH01000022">
    <property type="protein sequence ID" value="CVL08110.1"/>
    <property type="molecule type" value="Genomic_DNA"/>
</dbReference>
<dbReference type="RefSeq" id="XP_041690898.1">
    <property type="nucleotide sequence ID" value="XM_041825527.1"/>
</dbReference>
<reference evidence="2" key="1">
    <citation type="journal article" date="2016" name="Genome Biol. Evol.">
        <title>Comparative 'omics' of the Fusarium fujikuroi species complex highlights differences in genetic potential and metabolite synthesis.</title>
        <authorList>
            <person name="Niehaus E.-M."/>
            <person name="Muensterkoetter M."/>
            <person name="Proctor R.H."/>
            <person name="Brown D.W."/>
            <person name="Sharon A."/>
            <person name="Idan Y."/>
            <person name="Oren-Young L."/>
            <person name="Sieber C.M."/>
            <person name="Novak O."/>
            <person name="Pencik A."/>
            <person name="Tarkowska D."/>
            <person name="Hromadova K."/>
            <person name="Freeman S."/>
            <person name="Maymon M."/>
            <person name="Elazar M."/>
            <person name="Youssef S.A."/>
            <person name="El-Shabrawy E.S.M."/>
            <person name="Shalaby A.B.A."/>
            <person name="Houterman P."/>
            <person name="Brock N.L."/>
            <person name="Burkhardt I."/>
            <person name="Tsavkelova E.A."/>
            <person name="Dickschat J.S."/>
            <person name="Galuszka P."/>
            <person name="Gueldener U."/>
            <person name="Tudzynski B."/>
        </authorList>
    </citation>
    <scope>NUCLEOTIDE SEQUENCE [LARGE SCALE GENOMIC DNA]</scope>
    <source>
        <strain evidence="2">MRC7560</strain>
    </source>
</reference>
<evidence type="ECO:0000313" key="1">
    <source>
        <dbReference type="EMBL" id="CVL08110.1"/>
    </source>
</evidence>
<organism evidence="1 2">
    <name type="scientific">Fusarium mangiferae</name>
    <name type="common">Mango malformation disease fungus</name>
    <dbReference type="NCBI Taxonomy" id="192010"/>
    <lineage>
        <taxon>Eukaryota</taxon>
        <taxon>Fungi</taxon>
        <taxon>Dikarya</taxon>
        <taxon>Ascomycota</taxon>
        <taxon>Pezizomycotina</taxon>
        <taxon>Sordariomycetes</taxon>
        <taxon>Hypocreomycetidae</taxon>
        <taxon>Hypocreales</taxon>
        <taxon>Nectriaceae</taxon>
        <taxon>Fusarium</taxon>
        <taxon>Fusarium fujikuroi species complex</taxon>
    </lineage>
</organism>
<gene>
    <name evidence="1" type="ORF">FMAN_14226</name>
</gene>
<sequence length="474" mass="54323">MSTLRGNEGATVTLDLRRVCRMPFTVFPTVNPETLDDMLRSIGTSHVQFHETLGLEQPPCLNHTTTVHCLLGQTCLDRAIASLGSNFECTVQVFCIRPLSQRYTDGEIYQKVSRHMGTSRLGLADLWLEHLQEGKRKHLASLLGHRQIMAAMGNVLPFAGLWDEFLLGNWAKHLTAHCDDLINRGNIEEGFKDMEPFPHIKKKLDRVTSKRNILSLDCTIPSIRTFGENMRYLTIPAKIIERLVEMKPMRRRMQKRLAPVGQATQSLFENLRKDWKALGGFYEVAEGQFYKIKDGPSPELAFLQLFLVAWRNFPRLSTEAPPQDTKGVGMIAFVDNEEVARLCQAAYVLGFSNAKIMEKLKINPEVRARSMRHKKAKLTIRTLRSLKFSAFYPQLFRQYKPRRNPEPVSIQADITKAFFGEWIGILDFQASYANASDNLPQDSDQLVRRRHMRETFKGNGLTTRLEFFQFLKTT</sequence>
<dbReference type="AlphaFoldDB" id="A0A1L7UBL8"/>
<comment type="caution">
    <text evidence="1">The sequence shown here is derived from an EMBL/GenBank/DDBJ whole genome shotgun (WGS) entry which is preliminary data.</text>
</comment>